<evidence type="ECO:0000313" key="10">
    <source>
        <dbReference type="EMBL" id="RTE07918.1"/>
    </source>
</evidence>
<protein>
    <recommendedName>
        <fullName evidence="12">Sulfotransferase family protein</fullName>
    </recommendedName>
</protein>
<comment type="subcellular location">
    <subcellularLocation>
        <location evidence="1">Golgi apparatus membrane</location>
        <topology evidence="1">Single-pass type II membrane protein</topology>
    </subcellularLocation>
</comment>
<evidence type="ECO:0000256" key="6">
    <source>
        <dbReference type="ARBA" id="ARBA00023034"/>
    </source>
</evidence>
<evidence type="ECO:0008006" key="12">
    <source>
        <dbReference type="Google" id="ProtNLM"/>
    </source>
</evidence>
<dbReference type="SUPFAM" id="SSF52540">
    <property type="entry name" value="P-loop containing nucleoside triphosphate hydrolases"/>
    <property type="match status" value="1"/>
</dbReference>
<dbReference type="InterPro" id="IPR027417">
    <property type="entry name" value="P-loop_NTPase"/>
</dbReference>
<dbReference type="Gene3D" id="3.40.50.300">
    <property type="entry name" value="P-loop containing nucleotide triphosphate hydrolases"/>
    <property type="match status" value="1"/>
</dbReference>
<keyword evidence="4" id="KW-0735">Signal-anchor</keyword>
<dbReference type="Pfam" id="PF06990">
    <property type="entry name" value="Gal-3-0_sulfotr"/>
    <property type="match status" value="1"/>
</dbReference>
<sequence length="382" mass="44580">MFCMNEINDNLLIHLHVPKTGGTTMRSLVRRQFDRSKIKEIYPHFGMADSINQIHDMTPEEKTAINCLQGHFVYGVHVYFQRPVQYIAMLRDPVEHIISTYYYIKGDPNHPYYQELTTNNITLDNFHEWRSQYFTELNNSQTRYMAGVASRELLPEDLEAAKKNVREQFALVGLTERFDESVFLLNKTLAWNIVTYRSQNVTAVRPKQKELPHDLIQRIRENNKLDVELYNFTVELFNQKIEELEAETKLELAKFIQNRKSFDFIYDFGKSMLSEQFIDWIVNVGSCRVYLFGAGEAGKLAHNVINEMNNRLGLNIEIQAFIDNDPQKWGQYLLGTQVKGVDSIDHSIADHIVIASMYADDIEKQLLEVKIPENKIIFSLIR</sequence>
<keyword evidence="7" id="KW-0472">Membrane</keyword>
<dbReference type="PANTHER" id="PTHR32301">
    <property type="entry name" value="COUNTIN RECEPTOR CNR3-RELATED"/>
    <property type="match status" value="1"/>
</dbReference>
<dbReference type="GO" id="GO:0009247">
    <property type="term" value="P:glycolipid biosynthetic process"/>
    <property type="evidence" value="ECO:0007669"/>
    <property type="project" value="InterPro"/>
</dbReference>
<keyword evidence="8" id="KW-0325">Glycoprotein</keyword>
<gene>
    <name evidence="10" type="ORF">EJQ19_19925</name>
</gene>
<evidence type="ECO:0000256" key="9">
    <source>
        <dbReference type="SAM" id="Coils"/>
    </source>
</evidence>
<proteinExistence type="predicted"/>
<evidence type="ECO:0000256" key="1">
    <source>
        <dbReference type="ARBA" id="ARBA00004323"/>
    </source>
</evidence>
<dbReference type="EMBL" id="RXHU01000062">
    <property type="protein sequence ID" value="RTE07918.1"/>
    <property type="molecule type" value="Genomic_DNA"/>
</dbReference>
<feature type="coiled-coil region" evidence="9">
    <location>
        <begin position="227"/>
        <end position="254"/>
    </location>
</feature>
<dbReference type="GO" id="GO:0001733">
    <property type="term" value="F:galactosylceramide sulfotransferase activity"/>
    <property type="evidence" value="ECO:0007669"/>
    <property type="project" value="InterPro"/>
</dbReference>
<evidence type="ECO:0000256" key="5">
    <source>
        <dbReference type="ARBA" id="ARBA00022989"/>
    </source>
</evidence>
<dbReference type="GO" id="GO:0016020">
    <property type="term" value="C:membrane"/>
    <property type="evidence" value="ECO:0007669"/>
    <property type="project" value="InterPro"/>
</dbReference>
<dbReference type="InterPro" id="IPR009729">
    <property type="entry name" value="Gal-3-0_sulfotransfrase"/>
</dbReference>
<keyword evidence="9" id="KW-0175">Coiled coil</keyword>
<evidence type="ECO:0000256" key="3">
    <source>
        <dbReference type="ARBA" id="ARBA00022692"/>
    </source>
</evidence>
<accession>A0A430JA57</accession>
<dbReference type="PANTHER" id="PTHR32301:SF6">
    <property type="entry name" value="GOLVESIN-RELATED"/>
    <property type="match status" value="1"/>
</dbReference>
<name>A0A430JA57_9BACL</name>
<dbReference type="OrthoDB" id="7981249at2"/>
<keyword evidence="11" id="KW-1185">Reference proteome</keyword>
<organism evidence="10 11">
    <name type="scientific">Paenibacillus whitsoniae</name>
    <dbReference type="NCBI Taxonomy" id="2496558"/>
    <lineage>
        <taxon>Bacteria</taxon>
        <taxon>Bacillati</taxon>
        <taxon>Bacillota</taxon>
        <taxon>Bacilli</taxon>
        <taxon>Bacillales</taxon>
        <taxon>Paenibacillaceae</taxon>
        <taxon>Paenibacillus</taxon>
    </lineage>
</organism>
<dbReference type="InterPro" id="IPR053259">
    <property type="entry name" value="Golvesin-related_Golgi"/>
</dbReference>
<dbReference type="Gene3D" id="3.40.50.720">
    <property type="entry name" value="NAD(P)-binding Rossmann-like Domain"/>
    <property type="match status" value="1"/>
</dbReference>
<reference evidence="10 11" key="1">
    <citation type="submission" date="2018-12" db="EMBL/GenBank/DDBJ databases">
        <title>Bacillus ochoae sp. nov., Paenibacillus whitsoniae sp. nov., Paenibacillus spiritus sp. nov. Isolated from the Mars Exploration Rover during spacecraft assembly.</title>
        <authorList>
            <person name="Seuylemezian A."/>
            <person name="Vaishampayan P."/>
        </authorList>
    </citation>
    <scope>NUCLEOTIDE SEQUENCE [LARGE SCALE GENOMIC DNA]</scope>
    <source>
        <strain evidence="10 11">MER 54</strain>
    </source>
</reference>
<keyword evidence="5" id="KW-1133">Transmembrane helix</keyword>
<evidence type="ECO:0000313" key="11">
    <source>
        <dbReference type="Proteomes" id="UP000276128"/>
    </source>
</evidence>
<comment type="caution">
    <text evidence="10">The sequence shown here is derived from an EMBL/GenBank/DDBJ whole genome shotgun (WGS) entry which is preliminary data.</text>
</comment>
<evidence type="ECO:0000256" key="4">
    <source>
        <dbReference type="ARBA" id="ARBA00022968"/>
    </source>
</evidence>
<evidence type="ECO:0000256" key="2">
    <source>
        <dbReference type="ARBA" id="ARBA00022679"/>
    </source>
</evidence>
<evidence type="ECO:0000256" key="7">
    <source>
        <dbReference type="ARBA" id="ARBA00023136"/>
    </source>
</evidence>
<dbReference type="AlphaFoldDB" id="A0A430JA57"/>
<keyword evidence="2" id="KW-0808">Transferase</keyword>
<keyword evidence="3" id="KW-0812">Transmembrane</keyword>
<dbReference type="InterPro" id="IPR029063">
    <property type="entry name" value="SAM-dependent_MTases_sf"/>
</dbReference>
<keyword evidence="6" id="KW-0333">Golgi apparatus</keyword>
<dbReference type="SUPFAM" id="SSF53335">
    <property type="entry name" value="S-adenosyl-L-methionine-dependent methyltransferases"/>
    <property type="match status" value="1"/>
</dbReference>
<dbReference type="Proteomes" id="UP000276128">
    <property type="component" value="Unassembled WGS sequence"/>
</dbReference>
<evidence type="ECO:0000256" key="8">
    <source>
        <dbReference type="ARBA" id="ARBA00023180"/>
    </source>
</evidence>